<dbReference type="InterPro" id="IPR036663">
    <property type="entry name" value="Fumarylacetoacetase_C_sf"/>
</dbReference>
<dbReference type="GO" id="GO:0005737">
    <property type="term" value="C:cytoplasm"/>
    <property type="evidence" value="ECO:0007669"/>
    <property type="project" value="TreeGrafter"/>
</dbReference>
<evidence type="ECO:0008006" key="3">
    <source>
        <dbReference type="Google" id="ProtNLM"/>
    </source>
</evidence>
<dbReference type="GO" id="GO:0008684">
    <property type="term" value="F:2-oxopent-4-enoate hydratase activity"/>
    <property type="evidence" value="ECO:0007669"/>
    <property type="project" value="TreeGrafter"/>
</dbReference>
<proteinExistence type="predicted"/>
<dbReference type="SUPFAM" id="SSF56529">
    <property type="entry name" value="FAH"/>
    <property type="match status" value="1"/>
</dbReference>
<name>A0A6T7MF69_9CRYP</name>
<dbReference type="EMBL" id="HBEO01002721">
    <property type="protein sequence ID" value="CAD8468493.1"/>
    <property type="molecule type" value="Transcribed_RNA"/>
</dbReference>
<dbReference type="AlphaFoldDB" id="A0A6T7MF69"/>
<dbReference type="PANTHER" id="PTHR30143:SF0">
    <property type="entry name" value="2-KETO-4-PENTENOATE HYDRATASE"/>
    <property type="match status" value="1"/>
</dbReference>
<evidence type="ECO:0000313" key="1">
    <source>
        <dbReference type="EMBL" id="CAD8468492.1"/>
    </source>
</evidence>
<reference evidence="2" key="1">
    <citation type="submission" date="2021-01" db="EMBL/GenBank/DDBJ databases">
        <authorList>
            <person name="Corre E."/>
            <person name="Pelletier E."/>
            <person name="Niang G."/>
            <person name="Scheremetjew M."/>
            <person name="Finn R."/>
            <person name="Kale V."/>
            <person name="Holt S."/>
            <person name="Cochrane G."/>
            <person name="Meng A."/>
            <person name="Brown T."/>
            <person name="Cohen L."/>
        </authorList>
    </citation>
    <scope>NUCLEOTIDE SEQUENCE</scope>
    <source>
        <strain evidence="2">CCMP325</strain>
    </source>
</reference>
<dbReference type="EMBL" id="HBEO01002720">
    <property type="protein sequence ID" value="CAD8468492.1"/>
    <property type="molecule type" value="Transcribed_RNA"/>
</dbReference>
<sequence>MPDAPADVENMYCTHEEMMTHPLAESEFGGLAGYKLGAAGAEGEVAIYAPIFNKYVTENSSHISKSCVNMHTLEAEIGIFLSSDLTPREGSAPYTLEEVWKAVGTIHPVIECCGRRMTPELTSRLPQLARFNDALMTGGVVLGEKYDANMFTPAQLESVETKICINGEIVAEGRGSACPAGGPIQSLTWFVNRLNGRGRTLRKNQLVITGATCKTLAFKENDEVVAKFSEFPDVSTKIIQ</sequence>
<protein>
    <recommendedName>
        <fullName evidence="3">Fumarylacetoacetase-like C-terminal domain-containing protein</fullName>
    </recommendedName>
</protein>
<dbReference type="Gene3D" id="3.90.850.10">
    <property type="entry name" value="Fumarylacetoacetase-like, C-terminal domain"/>
    <property type="match status" value="1"/>
</dbReference>
<accession>A0A6T7MF69</accession>
<dbReference type="PANTHER" id="PTHR30143">
    <property type="entry name" value="ACID HYDRATASE"/>
    <property type="match status" value="1"/>
</dbReference>
<evidence type="ECO:0000313" key="2">
    <source>
        <dbReference type="EMBL" id="CAD8468493.1"/>
    </source>
</evidence>
<dbReference type="InterPro" id="IPR050772">
    <property type="entry name" value="Hydratase-Decarb/MhpD_sf"/>
</dbReference>
<organism evidence="2">
    <name type="scientific">Hanusia phi</name>
    <dbReference type="NCBI Taxonomy" id="3032"/>
    <lineage>
        <taxon>Eukaryota</taxon>
        <taxon>Cryptophyceae</taxon>
        <taxon>Pyrenomonadales</taxon>
        <taxon>Geminigeraceae</taxon>
        <taxon>Hanusia</taxon>
    </lineage>
</organism>
<gene>
    <name evidence="1" type="ORF">HPHI1048_LOCUS1937</name>
    <name evidence="2" type="ORF">HPHI1048_LOCUS1938</name>
</gene>